<evidence type="ECO:0000313" key="14">
    <source>
        <dbReference type="EMBL" id="VDN58629.1"/>
    </source>
</evidence>
<dbReference type="InterPro" id="IPR036249">
    <property type="entry name" value="Thioredoxin-like_sf"/>
</dbReference>
<name>A0A158Q4F2_DRAME</name>
<keyword evidence="4 11" id="KW-0732">Signal</keyword>
<dbReference type="InterPro" id="IPR039798">
    <property type="entry name" value="Sulfhydryl_oxidase"/>
</dbReference>
<dbReference type="Pfam" id="PF18371">
    <property type="entry name" value="FAD_SOX"/>
    <property type="match status" value="1"/>
</dbReference>
<feature type="transmembrane region" description="Helical" evidence="10">
    <location>
        <begin position="166"/>
        <end position="187"/>
    </location>
</feature>
<proteinExistence type="inferred from homology"/>
<evidence type="ECO:0000256" key="1">
    <source>
        <dbReference type="ARBA" id="ARBA00001974"/>
    </source>
</evidence>
<keyword evidence="8" id="KW-0325">Glycoprotein</keyword>
<evidence type="ECO:0000256" key="5">
    <source>
        <dbReference type="ARBA" id="ARBA00022827"/>
    </source>
</evidence>
<evidence type="ECO:0000313" key="17">
    <source>
        <dbReference type="WBParaSite" id="DME_0000471901-mRNA-1"/>
    </source>
</evidence>
<evidence type="ECO:0000256" key="2">
    <source>
        <dbReference type="ARBA" id="ARBA00006041"/>
    </source>
</evidence>
<feature type="domain" description="Thioredoxin" evidence="13">
    <location>
        <begin position="6"/>
        <end position="147"/>
    </location>
</feature>
<evidence type="ECO:0000256" key="9">
    <source>
        <dbReference type="ARBA" id="ARBA00048864"/>
    </source>
</evidence>
<organism evidence="15 17">
    <name type="scientific">Dracunculus medinensis</name>
    <name type="common">Guinea worm</name>
    <dbReference type="NCBI Taxonomy" id="318479"/>
    <lineage>
        <taxon>Eukaryota</taxon>
        <taxon>Metazoa</taxon>
        <taxon>Ecdysozoa</taxon>
        <taxon>Nematoda</taxon>
        <taxon>Chromadorea</taxon>
        <taxon>Rhabditida</taxon>
        <taxon>Spirurina</taxon>
        <taxon>Dracunculoidea</taxon>
        <taxon>Dracunculidae</taxon>
        <taxon>Dracunculus</taxon>
    </lineage>
</organism>
<accession>A0A158Q4F2</accession>
<dbReference type="Proteomes" id="UP000038040">
    <property type="component" value="Unplaced"/>
</dbReference>
<dbReference type="Pfam" id="PF00085">
    <property type="entry name" value="Thioredoxin"/>
    <property type="match status" value="1"/>
</dbReference>
<dbReference type="Proteomes" id="UP000274756">
    <property type="component" value="Unassembled WGS sequence"/>
</dbReference>
<dbReference type="EC" id="1.8.3.2" evidence="10"/>
<dbReference type="WBParaSite" id="DME_0000471901-mRNA-1">
    <property type="protein sequence ID" value="DME_0000471901-mRNA-1"/>
    <property type="gene ID" value="DME_0000471901"/>
</dbReference>
<keyword evidence="5 10" id="KW-0274">FAD</keyword>
<dbReference type="GO" id="GO:0016971">
    <property type="term" value="F:flavin-dependent sulfhydryl oxidase activity"/>
    <property type="evidence" value="ECO:0007669"/>
    <property type="project" value="InterPro"/>
</dbReference>
<keyword evidence="6 10" id="KW-0560">Oxidoreductase</keyword>
<comment type="cofactor">
    <cofactor evidence="1 10">
        <name>FAD</name>
        <dbReference type="ChEBI" id="CHEBI:57692"/>
    </cofactor>
</comment>
<dbReference type="PROSITE" id="PS51324">
    <property type="entry name" value="ERV_ALR"/>
    <property type="match status" value="1"/>
</dbReference>
<evidence type="ECO:0000256" key="3">
    <source>
        <dbReference type="ARBA" id="ARBA00022630"/>
    </source>
</evidence>
<dbReference type="STRING" id="318479.A0A158Q4F2"/>
<evidence type="ECO:0000256" key="11">
    <source>
        <dbReference type="SAM" id="SignalP"/>
    </source>
</evidence>
<keyword evidence="10" id="KW-1133">Transmembrane helix</keyword>
<evidence type="ECO:0000256" key="10">
    <source>
        <dbReference type="RuleBase" id="RU371123"/>
    </source>
</evidence>
<feature type="signal peptide" evidence="11">
    <location>
        <begin position="1"/>
        <end position="23"/>
    </location>
</feature>
<dbReference type="GO" id="GO:0000139">
    <property type="term" value="C:Golgi membrane"/>
    <property type="evidence" value="ECO:0007669"/>
    <property type="project" value="TreeGrafter"/>
</dbReference>
<dbReference type="InterPro" id="IPR017905">
    <property type="entry name" value="ERV/ALR_sulphydryl_oxidase"/>
</dbReference>
<dbReference type="PROSITE" id="PS51352">
    <property type="entry name" value="THIOREDOXIN_2"/>
    <property type="match status" value="1"/>
</dbReference>
<keyword evidence="7" id="KW-1015">Disulfide bond</keyword>
<dbReference type="GO" id="GO:0006457">
    <property type="term" value="P:protein folding"/>
    <property type="evidence" value="ECO:0007669"/>
    <property type="project" value="TreeGrafter"/>
</dbReference>
<dbReference type="GO" id="GO:0005615">
    <property type="term" value="C:extracellular space"/>
    <property type="evidence" value="ECO:0007669"/>
    <property type="project" value="TreeGrafter"/>
</dbReference>
<evidence type="ECO:0000256" key="6">
    <source>
        <dbReference type="ARBA" id="ARBA00023002"/>
    </source>
</evidence>
<sequence length="508" mass="60531">MLLKFLKMLALATLINLHRRCQGSSLYGSEDHVKEFDVDNFNKIYFQKRAFFIEFYSSWCGACINYAKFYKEIASDLHTWAPIVQISAINCAEEKNAEICRSHGIAAYPTMKYFKFMSQNKKDGQVHQGNRYNLTLLAMNIAEYVYKDWKSQRPSGWPDFDKTTQYFSLLFIFLRLFIFIFFLNLLFDLFSMYYMLKEEIPRRQVISGDDFKALKAWIELLKKYAPGTIPIRRLFYRLNKWLKPKNSIIAQDWLLEIDSLQMDLGHPLPNNRTWLACRGSKPHYRGYTCGLWTIIHVVTVDAYKLEKGNESFNAARDIIEPFHQFIYRFLSCEECGKNFHYHISKVDLSNIVRPEQGILWLWMAHNKINKRLSMEDSNDPVFSKRQFPPPSLCPICQTADGNYNEEKTLKFLIDYYSNIKTDFIEVVFDKGRLQRIYNRRPSPKLVVGVDFVDYLEESEDLLKRQETLKDIKKKFRKYFYDQFFSESFISDSNRTKFWKTFYYNNYKI</sequence>
<evidence type="ECO:0000256" key="7">
    <source>
        <dbReference type="ARBA" id="ARBA00023157"/>
    </source>
</evidence>
<reference evidence="17" key="1">
    <citation type="submission" date="2016-04" db="UniProtKB">
        <authorList>
            <consortium name="WormBaseParasite"/>
        </authorList>
    </citation>
    <scope>IDENTIFICATION</scope>
</reference>
<dbReference type="Gene3D" id="3.40.30.10">
    <property type="entry name" value="Glutaredoxin"/>
    <property type="match status" value="1"/>
</dbReference>
<dbReference type="EMBL" id="UYYG01001170">
    <property type="protein sequence ID" value="VDN58629.1"/>
    <property type="molecule type" value="Genomic_DNA"/>
</dbReference>
<dbReference type="AlphaFoldDB" id="A0A158Q4F2"/>
<evidence type="ECO:0000256" key="4">
    <source>
        <dbReference type="ARBA" id="ARBA00022729"/>
    </source>
</evidence>
<dbReference type="GO" id="GO:0003756">
    <property type="term" value="F:protein disulfide isomerase activity"/>
    <property type="evidence" value="ECO:0007669"/>
    <property type="project" value="TreeGrafter"/>
</dbReference>
<comment type="similarity">
    <text evidence="2">Belongs to the quiescin-sulfhydryl oxidase (QSOX) family.</text>
</comment>
<comment type="catalytic activity">
    <reaction evidence="9 10">
        <text>2 R'C(R)SH + O2 = R'C(R)S-S(R)CR' + H2O2</text>
        <dbReference type="Rhea" id="RHEA:17357"/>
        <dbReference type="ChEBI" id="CHEBI:15379"/>
        <dbReference type="ChEBI" id="CHEBI:16240"/>
        <dbReference type="ChEBI" id="CHEBI:16520"/>
        <dbReference type="ChEBI" id="CHEBI:17412"/>
        <dbReference type="EC" id="1.8.3.2"/>
    </reaction>
</comment>
<dbReference type="Pfam" id="PF04777">
    <property type="entry name" value="Evr1_Alr"/>
    <property type="match status" value="1"/>
</dbReference>
<dbReference type="InterPro" id="IPR013766">
    <property type="entry name" value="Thioredoxin_domain"/>
</dbReference>
<reference evidence="14 16" key="2">
    <citation type="submission" date="2018-11" db="EMBL/GenBank/DDBJ databases">
        <authorList>
            <consortium name="Pathogen Informatics"/>
        </authorList>
    </citation>
    <scope>NUCLEOTIDE SEQUENCE [LARGE SCALE GENOMIC DNA]</scope>
</reference>
<evidence type="ECO:0000259" key="13">
    <source>
        <dbReference type="PROSITE" id="PS51352"/>
    </source>
</evidence>
<dbReference type="InterPro" id="IPR036774">
    <property type="entry name" value="ERV/ALR_sulphydryl_oxid_sf"/>
</dbReference>
<dbReference type="InterPro" id="IPR042568">
    <property type="entry name" value="QSOX_FAD-bd_sf"/>
</dbReference>
<dbReference type="PANTHER" id="PTHR22897:SF26">
    <property type="entry name" value="SULFHYDRYL OXIDASE"/>
    <property type="match status" value="1"/>
</dbReference>
<evidence type="ECO:0000256" key="8">
    <source>
        <dbReference type="ARBA" id="ARBA00023180"/>
    </source>
</evidence>
<keyword evidence="10" id="KW-0812">Transmembrane</keyword>
<gene>
    <name evidence="14" type="ORF">DME_LOCUS8602</name>
</gene>
<feature type="chain" id="PRO_5033250207" description="Sulfhydryl oxidase" evidence="11">
    <location>
        <begin position="24"/>
        <end position="508"/>
    </location>
</feature>
<protein>
    <recommendedName>
        <fullName evidence="10">Sulfhydryl oxidase</fullName>
        <ecNumber evidence="10">1.8.3.2</ecNumber>
    </recommendedName>
</protein>
<evidence type="ECO:0000313" key="15">
    <source>
        <dbReference type="Proteomes" id="UP000038040"/>
    </source>
</evidence>
<dbReference type="Gene3D" id="1.20.120.310">
    <property type="entry name" value="ERV/ALR sulfhydryl oxidase domain"/>
    <property type="match status" value="1"/>
</dbReference>
<dbReference type="SUPFAM" id="SSF52833">
    <property type="entry name" value="Thioredoxin-like"/>
    <property type="match status" value="1"/>
</dbReference>
<keyword evidence="16" id="KW-1185">Reference proteome</keyword>
<dbReference type="SUPFAM" id="SSF69000">
    <property type="entry name" value="FAD-dependent thiol oxidase"/>
    <property type="match status" value="1"/>
</dbReference>
<dbReference type="PANTHER" id="PTHR22897">
    <property type="entry name" value="QUIESCIN Q6-RELATED SULFHYDRYL OXIDASE"/>
    <property type="match status" value="1"/>
</dbReference>
<feature type="domain" description="ERV/ALR sulfhydryl oxidase" evidence="12">
    <location>
        <begin position="280"/>
        <end position="386"/>
    </location>
</feature>
<evidence type="ECO:0000313" key="16">
    <source>
        <dbReference type="Proteomes" id="UP000274756"/>
    </source>
</evidence>
<dbReference type="OrthoDB" id="59470at2759"/>
<keyword evidence="3 10" id="KW-0285">Flavoprotein</keyword>
<keyword evidence="10" id="KW-0472">Membrane</keyword>
<evidence type="ECO:0000259" key="12">
    <source>
        <dbReference type="PROSITE" id="PS51324"/>
    </source>
</evidence>
<dbReference type="Gene3D" id="1.20.120.1960">
    <property type="entry name" value="QSOX sulfhydryl oxidase domain"/>
    <property type="match status" value="1"/>
</dbReference>
<dbReference type="InterPro" id="IPR040986">
    <property type="entry name" value="QSOX_FAD-bd_dom"/>
</dbReference>